<reference evidence="2 3" key="1">
    <citation type="submission" date="2014-01" db="EMBL/GenBank/DDBJ databases">
        <title>Roseivivax isoporae LMG 25204 Genome Sequencing.</title>
        <authorList>
            <person name="Lai Q."/>
            <person name="Li G."/>
            <person name="Shao Z."/>
        </authorList>
    </citation>
    <scope>NUCLEOTIDE SEQUENCE [LARGE SCALE GENOMIC DNA]</scope>
    <source>
        <strain evidence="2 3">LMG 25204</strain>
    </source>
</reference>
<dbReference type="InterPro" id="IPR053714">
    <property type="entry name" value="Iso_Racemase_Enz_sf"/>
</dbReference>
<sequence>MTGPIVVINPNSNQAVTDGLSRALEPFRLGGGPAIDCVTLAEGPFGIESQVQSDEVVLPLVALVRRRDDASAFVIACYSDPGIDACRSVAPVPVFGIQESGVLAALARADRIGIVGISSLSERRHRLYMRRMGVLGRVAGERALNMSVDETARGAGTFARLGEVGRALMGDGAEALVLGCAGMAVHRAPLEEALGIPVIDPTQAAVAQALGAVLARRM</sequence>
<dbReference type="PATRIC" id="fig|1449351.3.peg.3615"/>
<dbReference type="AlphaFoldDB" id="X7F5X3"/>
<dbReference type="InterPro" id="IPR015942">
    <property type="entry name" value="Asp/Glu/hydantoin_racemase"/>
</dbReference>
<dbReference type="GO" id="GO:0047661">
    <property type="term" value="F:amino-acid racemase activity"/>
    <property type="evidence" value="ECO:0007669"/>
    <property type="project" value="InterPro"/>
</dbReference>
<evidence type="ECO:0000256" key="1">
    <source>
        <dbReference type="ARBA" id="ARBA00038414"/>
    </source>
</evidence>
<dbReference type="Proteomes" id="UP000023430">
    <property type="component" value="Unassembled WGS sequence"/>
</dbReference>
<dbReference type="PANTHER" id="PTHR28047">
    <property type="entry name" value="PROTEIN DCG1"/>
    <property type="match status" value="1"/>
</dbReference>
<dbReference type="InterPro" id="IPR052186">
    <property type="entry name" value="Hydantoin_racemase-like"/>
</dbReference>
<comment type="caution">
    <text evidence="2">The sequence shown here is derived from an EMBL/GenBank/DDBJ whole genome shotgun (WGS) entry which is preliminary data.</text>
</comment>
<dbReference type="PANTHER" id="PTHR28047:SF5">
    <property type="entry name" value="PROTEIN DCG1"/>
    <property type="match status" value="1"/>
</dbReference>
<dbReference type="EMBL" id="JAME01000032">
    <property type="protein sequence ID" value="ETX27481.1"/>
    <property type="molecule type" value="Genomic_DNA"/>
</dbReference>
<dbReference type="Gene3D" id="3.40.50.12500">
    <property type="match status" value="1"/>
</dbReference>
<dbReference type="RefSeq" id="WP_043773638.1">
    <property type="nucleotide sequence ID" value="NZ_JAME01000032.1"/>
</dbReference>
<comment type="similarity">
    <text evidence="1">Belongs to the HyuE racemase family.</text>
</comment>
<dbReference type="STRING" id="1449351.RISW2_13720"/>
<evidence type="ECO:0000313" key="3">
    <source>
        <dbReference type="Proteomes" id="UP000023430"/>
    </source>
</evidence>
<dbReference type="Pfam" id="PF01177">
    <property type="entry name" value="Asp_Glu_race"/>
    <property type="match status" value="1"/>
</dbReference>
<dbReference type="OrthoDB" id="9791723at2"/>
<evidence type="ECO:0000313" key="2">
    <source>
        <dbReference type="EMBL" id="ETX27481.1"/>
    </source>
</evidence>
<dbReference type="eggNOG" id="COG4126">
    <property type="taxonomic scope" value="Bacteria"/>
</dbReference>
<name>X7F5X3_9RHOB</name>
<protein>
    <submittedName>
        <fullName evidence="2">Hydantoin racemase</fullName>
    </submittedName>
</protein>
<keyword evidence="3" id="KW-1185">Reference proteome</keyword>
<proteinExistence type="inferred from homology"/>
<gene>
    <name evidence="2" type="ORF">RISW2_13720</name>
</gene>
<organism evidence="2 3">
    <name type="scientific">Roseivivax isoporae LMG 25204</name>
    <dbReference type="NCBI Taxonomy" id="1449351"/>
    <lineage>
        <taxon>Bacteria</taxon>
        <taxon>Pseudomonadati</taxon>
        <taxon>Pseudomonadota</taxon>
        <taxon>Alphaproteobacteria</taxon>
        <taxon>Rhodobacterales</taxon>
        <taxon>Roseobacteraceae</taxon>
        <taxon>Roseivivax</taxon>
    </lineage>
</organism>
<accession>X7F5X3</accession>